<accession>A0ABZ1HAC8</accession>
<gene>
    <name evidence="1" type="ORF">OHB35_18620</name>
</gene>
<organism evidence="1 2">
    <name type="scientific">Streptomyces phaeochromogenes</name>
    <dbReference type="NCBI Taxonomy" id="1923"/>
    <lineage>
        <taxon>Bacteria</taxon>
        <taxon>Bacillati</taxon>
        <taxon>Actinomycetota</taxon>
        <taxon>Actinomycetes</taxon>
        <taxon>Kitasatosporales</taxon>
        <taxon>Streptomycetaceae</taxon>
        <taxon>Streptomyces</taxon>
        <taxon>Streptomyces phaeochromogenes group</taxon>
    </lineage>
</organism>
<reference evidence="1 2" key="1">
    <citation type="submission" date="2022-10" db="EMBL/GenBank/DDBJ databases">
        <title>The complete genomes of actinobacterial strains from the NBC collection.</title>
        <authorList>
            <person name="Joergensen T.S."/>
            <person name="Alvarez Arevalo M."/>
            <person name="Sterndorff E.B."/>
            <person name="Faurdal D."/>
            <person name="Vuksanovic O."/>
            <person name="Mourched A.-S."/>
            <person name="Charusanti P."/>
            <person name="Shaw S."/>
            <person name="Blin K."/>
            <person name="Weber T."/>
        </authorList>
    </citation>
    <scope>NUCLEOTIDE SEQUENCE [LARGE SCALE GENOMIC DNA]</scope>
    <source>
        <strain evidence="1 2">NBC 01752</strain>
    </source>
</reference>
<proteinExistence type="predicted"/>
<sequence length="189" mass="21132">MGTVITSGSAAIAAVSYRRSVHDKEREQAAKVAAWTSVSYEPDEVERTSQRVRRLYVHNSSDAPVYEVTVTPKGAKKATVPELQARGLLTFDIPSSTPGRRSYAPMVSLKVWVIGVEVGTVTEIVKQEPTVLEFRDAVGRWWARGSDGKIKSIRTRSVTGTYTRAWQKGWFRRKTVDGELRRTPPHSDE</sequence>
<dbReference type="EMBL" id="CP109135">
    <property type="protein sequence ID" value="WSD15099.1"/>
    <property type="molecule type" value="Genomic_DNA"/>
</dbReference>
<dbReference type="Proteomes" id="UP001340816">
    <property type="component" value="Chromosome"/>
</dbReference>
<dbReference type="RefSeq" id="WP_326759444.1">
    <property type="nucleotide sequence ID" value="NZ_CP109135.1"/>
</dbReference>
<evidence type="ECO:0000313" key="1">
    <source>
        <dbReference type="EMBL" id="WSD15099.1"/>
    </source>
</evidence>
<evidence type="ECO:0000313" key="2">
    <source>
        <dbReference type="Proteomes" id="UP001340816"/>
    </source>
</evidence>
<name>A0ABZ1HAC8_STRPH</name>
<keyword evidence="2" id="KW-1185">Reference proteome</keyword>
<protein>
    <submittedName>
        <fullName evidence="1">Uncharacterized protein</fullName>
    </submittedName>
</protein>